<keyword evidence="2" id="KW-1185">Reference proteome</keyword>
<sequence>MAEVIHDLRSLLEHERELLLDGNLEAVGQLGAAKEQCLEALGGCEDRAPLRHLADQLERNQRLLESAQAGVRAARARLALVEHVRRELNIYKADGRRAIRRSIGQLETKL</sequence>
<evidence type="ECO:0000313" key="1">
    <source>
        <dbReference type="EMBL" id="EAR50746.1"/>
    </source>
</evidence>
<name>Q2CDG5_OCEGH</name>
<organism evidence="1 2">
    <name type="scientific">Oceanicola granulosus (strain ATCC BAA-861 / DSM 15982 / KCTC 12143 / HTCC2516)</name>
    <dbReference type="NCBI Taxonomy" id="314256"/>
    <lineage>
        <taxon>Bacteria</taxon>
        <taxon>Pseudomonadati</taxon>
        <taxon>Pseudomonadota</taxon>
        <taxon>Alphaproteobacteria</taxon>
        <taxon>Rhodobacterales</taxon>
        <taxon>Roseobacteraceae</taxon>
        <taxon>Oceanicola</taxon>
    </lineage>
</organism>
<evidence type="ECO:0000313" key="2">
    <source>
        <dbReference type="Proteomes" id="UP000003635"/>
    </source>
</evidence>
<reference evidence="1 2" key="1">
    <citation type="journal article" date="2010" name="J. Bacteriol.">
        <title>Genome sequences of Oceanicola granulosus HTCC2516(T) and Oceanicola batsensis HTCC2597(TDelta).</title>
        <authorList>
            <person name="Thrash J.C."/>
            <person name="Cho J.C."/>
            <person name="Vergin K.L."/>
            <person name="Giovannoni S.J."/>
        </authorList>
    </citation>
    <scope>NUCLEOTIDE SEQUENCE [LARGE SCALE GENOMIC DNA]</scope>
    <source>
        <strain evidence="2">ATCC BAA-861 / DSM 15982 / KCTC 12143 / HTCC2516</strain>
    </source>
</reference>
<dbReference type="STRING" id="314256.OG2516_10094"/>
<dbReference type="Proteomes" id="UP000003635">
    <property type="component" value="Unassembled WGS sequence"/>
</dbReference>
<evidence type="ECO:0008006" key="3">
    <source>
        <dbReference type="Google" id="ProtNLM"/>
    </source>
</evidence>
<gene>
    <name evidence="1" type="ORF">OG2516_10094</name>
</gene>
<dbReference type="AlphaFoldDB" id="Q2CDG5"/>
<dbReference type="EMBL" id="AAOT01000023">
    <property type="protein sequence ID" value="EAR50746.1"/>
    <property type="molecule type" value="Genomic_DNA"/>
</dbReference>
<dbReference type="HOGENOM" id="CLU_166863_0_0_5"/>
<proteinExistence type="predicted"/>
<comment type="caution">
    <text evidence="1">The sequence shown here is derived from an EMBL/GenBank/DDBJ whole genome shotgun (WGS) entry which is preliminary data.</text>
</comment>
<accession>Q2CDG5</accession>
<protein>
    <recommendedName>
        <fullName evidence="3">FlgN protein</fullName>
    </recommendedName>
</protein>
<dbReference type="RefSeq" id="WP_007255539.1">
    <property type="nucleotide sequence ID" value="NZ_CH724107.1"/>
</dbReference>